<keyword evidence="7 11" id="KW-1133">Transmembrane helix</keyword>
<dbReference type="GO" id="GO:0019432">
    <property type="term" value="P:triglyceride biosynthetic process"/>
    <property type="evidence" value="ECO:0007669"/>
    <property type="project" value="TreeGrafter"/>
</dbReference>
<dbReference type="Pfam" id="PF03982">
    <property type="entry name" value="DAGAT"/>
    <property type="match status" value="1"/>
</dbReference>
<evidence type="ECO:0000256" key="7">
    <source>
        <dbReference type="ARBA" id="ARBA00022989"/>
    </source>
</evidence>
<keyword evidence="6 11" id="KW-0256">Endoplasmic reticulum</keyword>
<protein>
    <recommendedName>
        <fullName evidence="11">Acyltransferase</fullName>
        <ecNumber evidence="11">2.3.1.-</ecNumber>
    </recommendedName>
</protein>
<proteinExistence type="inferred from homology"/>
<evidence type="ECO:0000256" key="10">
    <source>
        <dbReference type="ARBA" id="ARBA00023315"/>
    </source>
</evidence>
<evidence type="ECO:0000256" key="8">
    <source>
        <dbReference type="ARBA" id="ARBA00023098"/>
    </source>
</evidence>
<dbReference type="EMBL" id="JADBJN010000003">
    <property type="protein sequence ID" value="KAG5670648.1"/>
    <property type="molecule type" value="Genomic_DNA"/>
</dbReference>
<dbReference type="PANTHER" id="PTHR12317">
    <property type="entry name" value="DIACYLGLYCEROL O-ACYLTRANSFERASE"/>
    <property type="match status" value="1"/>
</dbReference>
<evidence type="ECO:0000256" key="11">
    <source>
        <dbReference type="RuleBase" id="RU367023"/>
    </source>
</evidence>
<dbReference type="OrthoDB" id="264532at2759"/>
<comment type="caution">
    <text evidence="12">The sequence shown here is derived from an EMBL/GenBank/DDBJ whole genome shotgun (WGS) entry which is preliminary data.</text>
</comment>
<keyword evidence="13" id="KW-1185">Reference proteome</keyword>
<reference evidence="12" key="1">
    <citation type="submission" date="2021-03" db="EMBL/GenBank/DDBJ databases">
        <title>Chromosome level genome of the anhydrobiotic midge Polypedilum vanderplanki.</title>
        <authorList>
            <person name="Yoshida Y."/>
            <person name="Kikawada T."/>
            <person name="Gusev O."/>
        </authorList>
    </citation>
    <scope>NUCLEOTIDE SEQUENCE</scope>
    <source>
        <strain evidence="12">NIAS01</strain>
        <tissue evidence="12">Whole body or cell culture</tissue>
    </source>
</reference>
<dbReference type="PANTHER" id="PTHR12317:SF79">
    <property type="entry name" value="ACYLTRANSFERASE"/>
    <property type="match status" value="1"/>
</dbReference>
<accession>A0A9J6BLQ0</accession>
<evidence type="ECO:0000256" key="1">
    <source>
        <dbReference type="ARBA" id="ARBA00004477"/>
    </source>
</evidence>
<feature type="transmembrane region" description="Helical" evidence="11">
    <location>
        <begin position="20"/>
        <end position="40"/>
    </location>
</feature>
<keyword evidence="9 11" id="KW-0472">Membrane</keyword>
<dbReference type="EC" id="2.3.1.-" evidence="11"/>
<dbReference type="GO" id="GO:0005789">
    <property type="term" value="C:endoplasmic reticulum membrane"/>
    <property type="evidence" value="ECO:0007669"/>
    <property type="project" value="UniProtKB-SubCell"/>
</dbReference>
<comment type="subcellular location">
    <subcellularLocation>
        <location evidence="1 11">Endoplasmic reticulum membrane</location>
        <topology evidence="1 11">Multi-pass membrane protein</topology>
    </subcellularLocation>
</comment>
<keyword evidence="3" id="KW-0444">Lipid biosynthesis</keyword>
<keyword evidence="8" id="KW-0443">Lipid metabolism</keyword>
<organism evidence="12 13">
    <name type="scientific">Polypedilum vanderplanki</name>
    <name type="common">Sleeping chironomid midge</name>
    <dbReference type="NCBI Taxonomy" id="319348"/>
    <lineage>
        <taxon>Eukaryota</taxon>
        <taxon>Metazoa</taxon>
        <taxon>Ecdysozoa</taxon>
        <taxon>Arthropoda</taxon>
        <taxon>Hexapoda</taxon>
        <taxon>Insecta</taxon>
        <taxon>Pterygota</taxon>
        <taxon>Neoptera</taxon>
        <taxon>Endopterygota</taxon>
        <taxon>Diptera</taxon>
        <taxon>Nematocera</taxon>
        <taxon>Chironomoidea</taxon>
        <taxon>Chironomidae</taxon>
        <taxon>Chironominae</taxon>
        <taxon>Polypedilum</taxon>
        <taxon>Polypedilum</taxon>
    </lineage>
</organism>
<evidence type="ECO:0000256" key="9">
    <source>
        <dbReference type="ARBA" id="ARBA00023136"/>
    </source>
</evidence>
<evidence type="ECO:0000256" key="5">
    <source>
        <dbReference type="ARBA" id="ARBA00022692"/>
    </source>
</evidence>
<evidence type="ECO:0000313" key="12">
    <source>
        <dbReference type="EMBL" id="KAG5670648.1"/>
    </source>
</evidence>
<dbReference type="Proteomes" id="UP001107558">
    <property type="component" value="Chromosome 3"/>
</dbReference>
<sequence>MKNLKSILSSSALTPTVNRYLEVLSALLFGYIVFFIEVSCAYIVYRMIVYGGTITHLFLAGYFIFMFVDRNADNDCSRGQGSDWIRNLKCFKYFANYFPVKLIKTAHLPPNKNYLFACYPHGVIGCGYFANFVTHGTNFHQLFPGIRSRVVSLTYHFYIPFYRELVLAWGVMSPKFISIKNALSQSTDENAPLNLKDGYRSTAIVISIGGAQESLNSKPGQYKIVIKKRKGFIKAVLQTGASLVPVFSFGEVDVYDQVEGPFLRKFQEFMKRLTSVSPVIFIGRSFLPIGGIPRRAPINTVVGAPIEVTKNPTPSQSDIDNLHARYMEDLFKLFEEHKSKYLNDSRNVHLIME</sequence>
<feature type="transmembrane region" description="Helical" evidence="11">
    <location>
        <begin position="47"/>
        <end position="68"/>
    </location>
</feature>
<name>A0A9J6BLQ0_POLVA</name>
<evidence type="ECO:0000256" key="6">
    <source>
        <dbReference type="ARBA" id="ARBA00022824"/>
    </source>
</evidence>
<evidence type="ECO:0000313" key="13">
    <source>
        <dbReference type="Proteomes" id="UP001107558"/>
    </source>
</evidence>
<keyword evidence="4 11" id="KW-0808">Transferase</keyword>
<keyword evidence="5 11" id="KW-0812">Transmembrane</keyword>
<comment type="similarity">
    <text evidence="2 11">Belongs to the diacylglycerol acyltransferase family.</text>
</comment>
<dbReference type="InterPro" id="IPR007130">
    <property type="entry name" value="DAGAT"/>
</dbReference>
<gene>
    <name evidence="12" type="ORF">PVAND_000896</name>
</gene>
<evidence type="ECO:0000256" key="4">
    <source>
        <dbReference type="ARBA" id="ARBA00022679"/>
    </source>
</evidence>
<evidence type="ECO:0000256" key="3">
    <source>
        <dbReference type="ARBA" id="ARBA00022516"/>
    </source>
</evidence>
<dbReference type="CDD" id="cd07987">
    <property type="entry name" value="LPLAT_MGAT-like"/>
    <property type="match status" value="1"/>
</dbReference>
<dbReference type="AlphaFoldDB" id="A0A9J6BLQ0"/>
<evidence type="ECO:0000256" key="2">
    <source>
        <dbReference type="ARBA" id="ARBA00005420"/>
    </source>
</evidence>
<keyword evidence="10" id="KW-0012">Acyltransferase</keyword>
<dbReference type="GO" id="GO:0004144">
    <property type="term" value="F:diacylglycerol O-acyltransferase activity"/>
    <property type="evidence" value="ECO:0007669"/>
    <property type="project" value="TreeGrafter"/>
</dbReference>